<dbReference type="OrthoDB" id="9807790at2"/>
<keyword evidence="8" id="KW-1185">Reference proteome</keyword>
<evidence type="ECO:0000256" key="5">
    <source>
        <dbReference type="SAM" id="Phobius"/>
    </source>
</evidence>
<sequence>MIAMIAPLGAQLMMMTVMLADGRWMFALMVVPGAIGCAAMLVASAITRKRRRSGIGSGIGSGSDAGIGAGYGEALPGAGEAGMPDGRGAAAVDFSTIRSRSLMALMNDEEATDPLLWRTIVRWWLAPPSMDAPLGMSHDGTFRLDLTRRGPHALVAGTTGSGKSVLLQIWCAYLACRNPPSRLNFVFLDFKGGSAFSGLEHLPHTVGCVSDLNLRHAVRALEALEQELRRREHLVASHRTSDINGLTDPPPRLMVVVDEFHALRSQLPDYVERLVRVAALGRSLGMHLIACTQNPMGQISADMKANIAVSICLRVRDGMQSAELIGDGRAAAISPALPGAAYCHDGESASALRCASAEAMSHIVDAIGQAAAFHGMVRSRPLFTPPLPRTVERLPRDDADDMGGTSDGGIADGGVGRNDSGHGESPPMSGPDATSGPDEGGIPPRSIPFALGDTGIGVFTAHLPLDAGGIGIIGPTGRGKSTLIRTLAQQLLDCGNVEVTLTTRESGEYVTRRLRRRREAMRSRTRAPACARPRPCPKPPRIIWLLDDADDLFDPFCEQAVAQRLRDAFADRRATIIFAVHTSRHLRVPEHCATRIVFPTGERANDLMNGVSAQMLSQLDADDLATPGRAVLVFHGRSTLIQCPSPHADSSTDSPKTCTLENP</sequence>
<dbReference type="Proteomes" id="UP000326336">
    <property type="component" value="Unassembled WGS sequence"/>
</dbReference>
<dbReference type="CDD" id="cd01127">
    <property type="entry name" value="TrwB_TraG_TraD_VirD4"/>
    <property type="match status" value="1"/>
</dbReference>
<reference evidence="7 8" key="1">
    <citation type="journal article" date="2019" name="Int. J. Syst. Evol. Microbiol.">
        <title>Bifidobacterium jacchi sp. nov., isolated from the faeces of a baby common marmoset (Callithrix jacchus).</title>
        <authorList>
            <person name="Modesto M."/>
            <person name="Watanabe K."/>
            <person name="Arita M."/>
            <person name="Satti M."/>
            <person name="Oki K."/>
            <person name="Sciavilla P."/>
            <person name="Patavino C."/>
            <person name="Camma C."/>
            <person name="Michelini S."/>
            <person name="Sgorbati B."/>
            <person name="Mattarelli P."/>
        </authorList>
    </citation>
    <scope>NUCLEOTIDE SEQUENCE [LARGE SCALE GENOMIC DNA]</scope>
    <source>
        <strain evidence="7 8">MRM 9.3</strain>
    </source>
</reference>
<dbReference type="GO" id="GO:0003677">
    <property type="term" value="F:DNA binding"/>
    <property type="evidence" value="ECO:0007669"/>
    <property type="project" value="InterPro"/>
</dbReference>
<organism evidence="7 8">
    <name type="scientific">Bifidobacterium jacchi</name>
    <dbReference type="NCBI Taxonomy" id="2490545"/>
    <lineage>
        <taxon>Bacteria</taxon>
        <taxon>Bacillati</taxon>
        <taxon>Actinomycetota</taxon>
        <taxon>Actinomycetes</taxon>
        <taxon>Bifidobacteriales</taxon>
        <taxon>Bifidobacteriaceae</taxon>
        <taxon>Bifidobacterium</taxon>
    </lineage>
</organism>
<protein>
    <submittedName>
        <fullName evidence="7">Cell division protein FtsK</fullName>
    </submittedName>
</protein>
<dbReference type="GO" id="GO:0005524">
    <property type="term" value="F:ATP binding"/>
    <property type="evidence" value="ECO:0007669"/>
    <property type="project" value="UniProtKB-UniRule"/>
</dbReference>
<dbReference type="GO" id="GO:0051301">
    <property type="term" value="P:cell division"/>
    <property type="evidence" value="ECO:0007669"/>
    <property type="project" value="UniProtKB-KW"/>
</dbReference>
<dbReference type="PANTHER" id="PTHR22683:SF1">
    <property type="entry name" value="TYPE VII SECRETION SYSTEM PROTEIN ESSC"/>
    <property type="match status" value="1"/>
</dbReference>
<keyword evidence="1 3" id="KW-0547">Nucleotide-binding</keyword>
<evidence type="ECO:0000313" key="8">
    <source>
        <dbReference type="Proteomes" id="UP000326336"/>
    </source>
</evidence>
<feature type="binding site" evidence="3">
    <location>
        <begin position="157"/>
        <end position="164"/>
    </location>
    <ligand>
        <name>ATP</name>
        <dbReference type="ChEBI" id="CHEBI:30616"/>
    </ligand>
</feature>
<keyword evidence="7" id="KW-0132">Cell division</keyword>
<name>A0A5N5RMS2_9BIFI</name>
<gene>
    <name evidence="7" type="ORF">EHS19_01695</name>
</gene>
<dbReference type="InterPro" id="IPR050206">
    <property type="entry name" value="FtsK/SpoIIIE/SftA"/>
</dbReference>
<evidence type="ECO:0000256" key="2">
    <source>
        <dbReference type="ARBA" id="ARBA00022840"/>
    </source>
</evidence>
<keyword evidence="5" id="KW-1133">Transmembrane helix</keyword>
<feature type="transmembrane region" description="Helical" evidence="5">
    <location>
        <begin position="24"/>
        <end position="46"/>
    </location>
</feature>
<dbReference type="Gene3D" id="3.40.50.300">
    <property type="entry name" value="P-loop containing nucleotide triphosphate hydrolases"/>
    <property type="match status" value="2"/>
</dbReference>
<dbReference type="SMART" id="SM00382">
    <property type="entry name" value="AAA"/>
    <property type="match status" value="2"/>
</dbReference>
<comment type="caution">
    <text evidence="7">The sequence shown here is derived from an EMBL/GenBank/DDBJ whole genome shotgun (WGS) entry which is preliminary data.</text>
</comment>
<evidence type="ECO:0000259" key="6">
    <source>
        <dbReference type="PROSITE" id="PS50901"/>
    </source>
</evidence>
<dbReference type="InterPro" id="IPR002543">
    <property type="entry name" value="FtsK_dom"/>
</dbReference>
<dbReference type="Pfam" id="PF01580">
    <property type="entry name" value="FtsK_SpoIIIE"/>
    <property type="match status" value="1"/>
</dbReference>
<proteinExistence type="predicted"/>
<dbReference type="SUPFAM" id="SSF52540">
    <property type="entry name" value="P-loop containing nucleoside triphosphate hydrolases"/>
    <property type="match status" value="2"/>
</dbReference>
<feature type="compositionally biased region" description="Polar residues" evidence="4">
    <location>
        <begin position="648"/>
        <end position="663"/>
    </location>
</feature>
<dbReference type="InterPro" id="IPR003593">
    <property type="entry name" value="AAA+_ATPase"/>
</dbReference>
<keyword evidence="5" id="KW-0812">Transmembrane</keyword>
<keyword evidence="5" id="KW-0472">Membrane</keyword>
<accession>A0A5N5RMS2</accession>
<evidence type="ECO:0000256" key="4">
    <source>
        <dbReference type="SAM" id="MobiDB-lite"/>
    </source>
</evidence>
<keyword evidence="7" id="KW-0131">Cell cycle</keyword>
<feature type="domain" description="FtsK" evidence="6">
    <location>
        <begin position="139"/>
        <end position="322"/>
    </location>
</feature>
<feature type="region of interest" description="Disordered" evidence="4">
    <location>
        <begin position="644"/>
        <end position="663"/>
    </location>
</feature>
<dbReference type="InterPro" id="IPR027417">
    <property type="entry name" value="P-loop_NTPase"/>
</dbReference>
<evidence type="ECO:0000256" key="1">
    <source>
        <dbReference type="ARBA" id="ARBA00022741"/>
    </source>
</evidence>
<dbReference type="PROSITE" id="PS50901">
    <property type="entry name" value="FTSK"/>
    <property type="match status" value="1"/>
</dbReference>
<evidence type="ECO:0000256" key="3">
    <source>
        <dbReference type="PROSITE-ProRule" id="PRU00289"/>
    </source>
</evidence>
<feature type="region of interest" description="Disordered" evidence="4">
    <location>
        <begin position="382"/>
        <end position="447"/>
    </location>
</feature>
<keyword evidence="2 3" id="KW-0067">ATP-binding</keyword>
<evidence type="ECO:0000313" key="7">
    <source>
        <dbReference type="EMBL" id="KAB5608423.1"/>
    </source>
</evidence>
<dbReference type="EMBL" id="RQSP01000003">
    <property type="protein sequence ID" value="KAB5608423.1"/>
    <property type="molecule type" value="Genomic_DNA"/>
</dbReference>
<dbReference type="PANTHER" id="PTHR22683">
    <property type="entry name" value="SPORULATION PROTEIN RELATED"/>
    <property type="match status" value="1"/>
</dbReference>
<dbReference type="AlphaFoldDB" id="A0A5N5RMS2"/>
<feature type="compositionally biased region" description="Gly residues" evidence="4">
    <location>
        <begin position="405"/>
        <end position="416"/>
    </location>
</feature>